<keyword evidence="3" id="KW-1185">Reference proteome</keyword>
<dbReference type="PANTHER" id="PTHR38450">
    <property type="entry name" value="STAGE V SPORULATION PROTEIN AC-RELATED"/>
    <property type="match status" value="1"/>
</dbReference>
<feature type="transmembrane region" description="Helical" evidence="1">
    <location>
        <begin position="56"/>
        <end position="76"/>
    </location>
</feature>
<name>A0A412G419_9FIRM</name>
<keyword evidence="1" id="KW-0472">Membrane</keyword>
<reference evidence="2 3" key="1">
    <citation type="submission" date="2018-08" db="EMBL/GenBank/DDBJ databases">
        <title>A genome reference for cultivated species of the human gut microbiota.</title>
        <authorList>
            <person name="Zou Y."/>
            <person name="Xue W."/>
            <person name="Luo G."/>
        </authorList>
    </citation>
    <scope>NUCLEOTIDE SEQUENCE [LARGE SCALE GENOMIC DNA]</scope>
    <source>
        <strain evidence="2 3">AF24-29</strain>
    </source>
</reference>
<feature type="transmembrane region" description="Helical" evidence="1">
    <location>
        <begin position="20"/>
        <end position="44"/>
    </location>
</feature>
<protein>
    <submittedName>
        <fullName evidence="2">SpoVA/SpoVAEb family sporulation membrane protein</fullName>
    </submittedName>
</protein>
<gene>
    <name evidence="2" type="ORF">DWY25_05755</name>
</gene>
<evidence type="ECO:0000256" key="1">
    <source>
        <dbReference type="SAM" id="Phobius"/>
    </source>
</evidence>
<proteinExistence type="predicted"/>
<dbReference type="Pfam" id="PF03862">
    <property type="entry name" value="SpoVAC_SpoVAEB"/>
    <property type="match status" value="1"/>
</dbReference>
<dbReference type="AlphaFoldDB" id="A0A412G419"/>
<evidence type="ECO:0000313" key="2">
    <source>
        <dbReference type="EMBL" id="RGR75282.1"/>
    </source>
</evidence>
<keyword evidence="1" id="KW-1133">Transmembrane helix</keyword>
<sequence length="146" mass="15102">MSTQGYKEASKRTAPKKGTLGKALWAFVSGGVMGIIGQGLLTMYQQLLGLDAKAAAGPMVITVVFVTALLTGLGIYDKLAQKCGAGLFIPISGFANSLTSCAMEGRSEGPIYGIGSTMFKLAGSVLTYGIAAAYTLGLLRWVVSLL</sequence>
<accession>A0A412G419</accession>
<evidence type="ECO:0000313" key="3">
    <source>
        <dbReference type="Proteomes" id="UP000284178"/>
    </source>
</evidence>
<dbReference type="Proteomes" id="UP000284178">
    <property type="component" value="Unassembled WGS sequence"/>
</dbReference>
<dbReference type="PANTHER" id="PTHR38450:SF1">
    <property type="entry name" value="STAGE V SPORULATION PROTEIN AC"/>
    <property type="match status" value="1"/>
</dbReference>
<dbReference type="GeneID" id="83014911"/>
<keyword evidence="1" id="KW-0812">Transmembrane</keyword>
<feature type="transmembrane region" description="Helical" evidence="1">
    <location>
        <begin position="125"/>
        <end position="143"/>
    </location>
</feature>
<organism evidence="2 3">
    <name type="scientific">Holdemania filiformis</name>
    <dbReference type="NCBI Taxonomy" id="61171"/>
    <lineage>
        <taxon>Bacteria</taxon>
        <taxon>Bacillati</taxon>
        <taxon>Bacillota</taxon>
        <taxon>Erysipelotrichia</taxon>
        <taxon>Erysipelotrichales</taxon>
        <taxon>Erysipelotrichaceae</taxon>
        <taxon>Holdemania</taxon>
    </lineage>
</organism>
<comment type="caution">
    <text evidence="2">The sequence shown here is derived from an EMBL/GenBank/DDBJ whole genome shotgun (WGS) entry which is preliminary data.</text>
</comment>
<dbReference type="InterPro" id="IPR005562">
    <property type="entry name" value="SpoVA"/>
</dbReference>
<dbReference type="EMBL" id="QRUP01000005">
    <property type="protein sequence ID" value="RGR75282.1"/>
    <property type="molecule type" value="Genomic_DNA"/>
</dbReference>
<dbReference type="RefSeq" id="WP_117894441.1">
    <property type="nucleotide sequence ID" value="NZ_CABJCV010000005.1"/>
</dbReference>